<evidence type="ECO:0000313" key="4">
    <source>
        <dbReference type="Proteomes" id="UP001055439"/>
    </source>
</evidence>
<dbReference type="GO" id="GO:2001294">
    <property type="term" value="P:malonyl-CoA catabolic process"/>
    <property type="evidence" value="ECO:0007669"/>
    <property type="project" value="TreeGrafter"/>
</dbReference>
<dbReference type="AlphaFoldDB" id="A0A9E7K5D7"/>
<dbReference type="PANTHER" id="PTHR28641">
    <property type="match status" value="1"/>
</dbReference>
<gene>
    <name evidence="3" type="ORF">MUK42_18462</name>
</gene>
<organism evidence="3 4">
    <name type="scientific">Musa troglodytarum</name>
    <name type="common">fe'i banana</name>
    <dbReference type="NCBI Taxonomy" id="320322"/>
    <lineage>
        <taxon>Eukaryota</taxon>
        <taxon>Viridiplantae</taxon>
        <taxon>Streptophyta</taxon>
        <taxon>Embryophyta</taxon>
        <taxon>Tracheophyta</taxon>
        <taxon>Spermatophyta</taxon>
        <taxon>Magnoliopsida</taxon>
        <taxon>Liliopsida</taxon>
        <taxon>Zingiberales</taxon>
        <taxon>Musaceae</taxon>
        <taxon>Musa</taxon>
    </lineage>
</organism>
<dbReference type="GO" id="GO:0050080">
    <property type="term" value="F:malonyl-CoA decarboxylase activity"/>
    <property type="evidence" value="ECO:0007669"/>
    <property type="project" value="InterPro"/>
</dbReference>
<protein>
    <submittedName>
        <fullName evidence="3">Malonyl-CoA decarboxylase (MCD)</fullName>
    </submittedName>
</protein>
<dbReference type="InterPro" id="IPR035372">
    <property type="entry name" value="MCD_N"/>
</dbReference>
<evidence type="ECO:0000256" key="1">
    <source>
        <dbReference type="SAM" id="MobiDB-lite"/>
    </source>
</evidence>
<dbReference type="Pfam" id="PF17408">
    <property type="entry name" value="MCD_N"/>
    <property type="match status" value="1"/>
</dbReference>
<proteinExistence type="predicted"/>
<dbReference type="InterPro" id="IPR038917">
    <property type="entry name" value="Malonyl_CoA_deC"/>
</dbReference>
<dbReference type="Proteomes" id="UP001055439">
    <property type="component" value="Chromosome 5"/>
</dbReference>
<sequence>MKNKRLAILMRARMASPTHPVHRQQLLRPDRPPLPPQGATCSGDADDDGISTGARRVSLNDVKELMRASFSNPTDKTEPMDANLEEFSQAYLGLSQEGRRELLLGLARDCDVNRARVCELMRQYLTVELPHTADVNQENRVLEDGGILAVFYRMERNLRDALKPMYAGFFERLNAHPGGLKLLTVLRADLLSLLA</sequence>
<dbReference type="GO" id="GO:0005759">
    <property type="term" value="C:mitochondrial matrix"/>
    <property type="evidence" value="ECO:0007669"/>
    <property type="project" value="TreeGrafter"/>
</dbReference>
<keyword evidence="4" id="KW-1185">Reference proteome</keyword>
<dbReference type="Gene3D" id="1.20.140.90">
    <property type="entry name" value="Malonyl-CoA decarboxylase, oligemerization domain"/>
    <property type="match status" value="1"/>
</dbReference>
<evidence type="ECO:0000259" key="2">
    <source>
        <dbReference type="Pfam" id="PF17408"/>
    </source>
</evidence>
<dbReference type="OrthoDB" id="426718at2759"/>
<accession>A0A9E7K5D7</accession>
<dbReference type="GO" id="GO:0005782">
    <property type="term" value="C:peroxisomal matrix"/>
    <property type="evidence" value="ECO:0007669"/>
    <property type="project" value="TreeGrafter"/>
</dbReference>
<feature type="domain" description="Malonyl-CoA decarboxylase N-terminal" evidence="2">
    <location>
        <begin position="153"/>
        <end position="194"/>
    </location>
</feature>
<name>A0A9E7K5D7_9LILI</name>
<feature type="region of interest" description="Disordered" evidence="1">
    <location>
        <begin position="15"/>
        <end position="52"/>
    </location>
</feature>
<dbReference type="InterPro" id="IPR038351">
    <property type="entry name" value="MCD_N_sf"/>
</dbReference>
<dbReference type="GO" id="GO:0006633">
    <property type="term" value="P:fatty acid biosynthetic process"/>
    <property type="evidence" value="ECO:0007669"/>
    <property type="project" value="InterPro"/>
</dbReference>
<dbReference type="GO" id="GO:0006085">
    <property type="term" value="P:acetyl-CoA biosynthetic process"/>
    <property type="evidence" value="ECO:0007669"/>
    <property type="project" value="TreeGrafter"/>
</dbReference>
<dbReference type="EMBL" id="CP097507">
    <property type="protein sequence ID" value="URE07103.1"/>
    <property type="molecule type" value="Genomic_DNA"/>
</dbReference>
<evidence type="ECO:0000313" key="3">
    <source>
        <dbReference type="EMBL" id="URE07103.1"/>
    </source>
</evidence>
<dbReference type="PANTHER" id="PTHR28641:SF1">
    <property type="entry name" value="MALONYL-COA DECARBOXYLASE, MITOCHONDRIAL"/>
    <property type="match status" value="1"/>
</dbReference>
<reference evidence="3" key="1">
    <citation type="submission" date="2022-05" db="EMBL/GenBank/DDBJ databases">
        <title>The Musa troglodytarum L. genome provides insights into the mechanism of non-climacteric behaviour and enrichment of carotenoids.</title>
        <authorList>
            <person name="Wang J."/>
        </authorList>
    </citation>
    <scope>NUCLEOTIDE SEQUENCE</scope>
    <source>
        <tissue evidence="3">Leaf</tissue>
    </source>
</reference>